<comment type="similarity">
    <text evidence="1">Belongs to the PPR family. PCMP-H subfamily.</text>
</comment>
<dbReference type="Pfam" id="PF20431">
    <property type="entry name" value="E_motif"/>
    <property type="match status" value="1"/>
</dbReference>
<feature type="repeat" description="PPR" evidence="3">
    <location>
        <begin position="106"/>
        <end position="140"/>
    </location>
</feature>
<dbReference type="GO" id="GO:0009451">
    <property type="term" value="P:RNA modification"/>
    <property type="evidence" value="ECO:0007669"/>
    <property type="project" value="InterPro"/>
</dbReference>
<evidence type="ECO:0000259" key="4">
    <source>
        <dbReference type="Pfam" id="PF14432"/>
    </source>
</evidence>
<reference evidence="5 6" key="1">
    <citation type="journal article" date="2014" name="Am. J. Bot.">
        <title>Genome assembly and annotation for red clover (Trifolium pratense; Fabaceae).</title>
        <authorList>
            <person name="Istvanek J."/>
            <person name="Jaros M."/>
            <person name="Krenek A."/>
            <person name="Repkova J."/>
        </authorList>
    </citation>
    <scope>NUCLEOTIDE SEQUENCE [LARGE SCALE GENOMIC DNA]</scope>
    <source>
        <strain evidence="6">cv. Tatra</strain>
        <tissue evidence="5">Young leaves</tissue>
    </source>
</reference>
<dbReference type="InterPro" id="IPR046849">
    <property type="entry name" value="E2_motif"/>
</dbReference>
<dbReference type="GO" id="GO:0008270">
    <property type="term" value="F:zinc ion binding"/>
    <property type="evidence" value="ECO:0007669"/>
    <property type="project" value="InterPro"/>
</dbReference>
<name>A0A2K3PH00_TRIPR</name>
<dbReference type="GO" id="GO:0003723">
    <property type="term" value="F:RNA binding"/>
    <property type="evidence" value="ECO:0007669"/>
    <property type="project" value="InterPro"/>
</dbReference>
<feature type="repeat" description="PPR" evidence="3">
    <location>
        <begin position="413"/>
        <end position="447"/>
    </location>
</feature>
<dbReference type="FunFam" id="1.25.40.10:FF:000442">
    <property type="entry name" value="Pentatricopeptide repeat-containing protein At3g49710"/>
    <property type="match status" value="1"/>
</dbReference>
<dbReference type="AlphaFoldDB" id="A0A2K3PH00"/>
<dbReference type="PANTHER" id="PTHR47926">
    <property type="entry name" value="PENTATRICOPEPTIDE REPEAT-CONTAINING PROTEIN"/>
    <property type="match status" value="1"/>
</dbReference>
<evidence type="ECO:0000256" key="3">
    <source>
        <dbReference type="PROSITE-ProRule" id="PRU00708"/>
    </source>
</evidence>
<feature type="repeat" description="PPR" evidence="3">
    <location>
        <begin position="310"/>
        <end position="345"/>
    </location>
</feature>
<dbReference type="InterPro" id="IPR032867">
    <property type="entry name" value="DYW_dom"/>
</dbReference>
<reference evidence="5 6" key="2">
    <citation type="journal article" date="2017" name="Front. Plant Sci.">
        <title>Gene Classification and Mining of Molecular Markers Useful in Red Clover (Trifolium pratense) Breeding.</title>
        <authorList>
            <person name="Istvanek J."/>
            <person name="Dluhosova J."/>
            <person name="Dluhos P."/>
            <person name="Patkova L."/>
            <person name="Nedelnik J."/>
            <person name="Repkova J."/>
        </authorList>
    </citation>
    <scope>NUCLEOTIDE SEQUENCE [LARGE SCALE GENOMIC DNA]</scope>
    <source>
        <strain evidence="6">cv. Tatra</strain>
        <tissue evidence="5">Young leaves</tissue>
    </source>
</reference>
<evidence type="ECO:0000256" key="1">
    <source>
        <dbReference type="ARBA" id="ARBA00006643"/>
    </source>
</evidence>
<evidence type="ECO:0000313" key="5">
    <source>
        <dbReference type="EMBL" id="PNY14515.1"/>
    </source>
</evidence>
<feature type="repeat" description="PPR" evidence="3">
    <location>
        <begin position="550"/>
        <end position="584"/>
    </location>
</feature>
<dbReference type="SUPFAM" id="SSF48452">
    <property type="entry name" value="TPR-like"/>
    <property type="match status" value="1"/>
</dbReference>
<dbReference type="Pfam" id="PF13041">
    <property type="entry name" value="PPR_2"/>
    <property type="match status" value="3"/>
</dbReference>
<dbReference type="InterPro" id="IPR046848">
    <property type="entry name" value="E_motif"/>
</dbReference>
<dbReference type="FunFam" id="1.25.40.10:FF:000396">
    <property type="entry name" value="Pentatricopeptide repeat-containing protein At2g36730"/>
    <property type="match status" value="1"/>
</dbReference>
<proteinExistence type="inferred from homology"/>
<dbReference type="Pfam" id="PF14432">
    <property type="entry name" value="DYW_deaminase"/>
    <property type="match status" value="1"/>
</dbReference>
<dbReference type="STRING" id="57577.A0A2K3PH00"/>
<accession>A0A2K3PH00</accession>
<feature type="repeat" description="PPR" evidence="3">
    <location>
        <begin position="448"/>
        <end position="478"/>
    </location>
</feature>
<keyword evidence="2" id="KW-0677">Repeat</keyword>
<feature type="repeat" description="PPR" evidence="3">
    <location>
        <begin position="174"/>
        <end position="204"/>
    </location>
</feature>
<evidence type="ECO:0000313" key="6">
    <source>
        <dbReference type="Proteomes" id="UP000236291"/>
    </source>
</evidence>
<dbReference type="FunFam" id="1.25.40.10:FF:000031">
    <property type="entry name" value="Pentatricopeptide repeat-containing protein mitochondrial"/>
    <property type="match status" value="1"/>
</dbReference>
<dbReference type="Gene3D" id="1.25.40.10">
    <property type="entry name" value="Tetratricopeptide repeat domain"/>
    <property type="match status" value="5"/>
</dbReference>
<feature type="domain" description="DYW" evidence="4">
    <location>
        <begin position="628"/>
        <end position="709"/>
    </location>
</feature>
<dbReference type="PROSITE" id="PS51375">
    <property type="entry name" value="PPR"/>
    <property type="match status" value="7"/>
</dbReference>
<dbReference type="InterPro" id="IPR002885">
    <property type="entry name" value="PPR_rpt"/>
</dbReference>
<comment type="caution">
    <text evidence="5">The sequence shown here is derived from an EMBL/GenBank/DDBJ whole genome shotgun (WGS) entry which is preliminary data.</text>
</comment>
<dbReference type="InterPro" id="IPR046960">
    <property type="entry name" value="PPR_At4g14850-like_plant"/>
</dbReference>
<evidence type="ECO:0000256" key="2">
    <source>
        <dbReference type="ARBA" id="ARBA00022737"/>
    </source>
</evidence>
<protein>
    <submittedName>
        <fullName evidence="5">Pentatricopeptide repeat-containing protein at3g49710-like protein</fullName>
    </submittedName>
</protein>
<dbReference type="Pfam" id="PF01535">
    <property type="entry name" value="PPR"/>
    <property type="match status" value="6"/>
</dbReference>
<dbReference type="FunFam" id="1.25.40.10:FF:000366">
    <property type="entry name" value="Pentatricopeptide (PPR) repeat-containing protein"/>
    <property type="match status" value="1"/>
</dbReference>
<dbReference type="Proteomes" id="UP000236291">
    <property type="component" value="Unassembled WGS sequence"/>
</dbReference>
<dbReference type="PANTHER" id="PTHR47926:SF505">
    <property type="entry name" value="PENTATRICOPEPTIDE REPEAT (PPR) SUPERFAMILY PROTEIN"/>
    <property type="match status" value="1"/>
</dbReference>
<organism evidence="5 6">
    <name type="scientific">Trifolium pratense</name>
    <name type="common">Red clover</name>
    <dbReference type="NCBI Taxonomy" id="57577"/>
    <lineage>
        <taxon>Eukaryota</taxon>
        <taxon>Viridiplantae</taxon>
        <taxon>Streptophyta</taxon>
        <taxon>Embryophyta</taxon>
        <taxon>Tracheophyta</taxon>
        <taxon>Spermatophyta</taxon>
        <taxon>Magnoliopsida</taxon>
        <taxon>eudicotyledons</taxon>
        <taxon>Gunneridae</taxon>
        <taxon>Pentapetalae</taxon>
        <taxon>rosids</taxon>
        <taxon>fabids</taxon>
        <taxon>Fabales</taxon>
        <taxon>Fabaceae</taxon>
        <taxon>Papilionoideae</taxon>
        <taxon>50 kb inversion clade</taxon>
        <taxon>NPAAA clade</taxon>
        <taxon>Hologalegina</taxon>
        <taxon>IRL clade</taxon>
        <taxon>Trifolieae</taxon>
        <taxon>Trifolium</taxon>
    </lineage>
</organism>
<gene>
    <name evidence="5" type="ORF">L195_g011196</name>
</gene>
<dbReference type="NCBIfam" id="TIGR00756">
    <property type="entry name" value="PPR"/>
    <property type="match status" value="8"/>
</dbReference>
<sequence>MNQCTFPLQLQTFRTLLKQCIAQRDFLTGKSLHAFYIKSFIPHSTYLSNHFTLLYSKFGTFPNALTAFHLTNYPNVFSYNTIIHACAQHSFLQLARQLFDQIPEPDIVSYNTLIAAYARRGECGLALRMFKEVREVGLVLDGFTLSGMISACVEDVGLVRQLHCFALLCGYDCYASVCNAVLACYGKQGRLDEAWRVFREMGVGCRDMVSWNAMIVACGQHREGLEALRLFGEMERMGLEVDMFTMASVFTAFTCLKDLSGGMQFHGKMIKSGFHRNSHVGSGLIDLYSKCAPHGMLECMKVFQEIPKPDLVLWNTMISGFSQYEDLSEDALSSFREMQRVGFCPDDCSFVCVISACSNLSSPSVGKQVHALSIKSDIPSNRVSVNNALVAMYSKCGNLHDARRIFDKMSEYNTVSLNSMIAGYAQHGVEVESLRLFGLMLQEQIVPNNITFISVLSACAHTGQVEEGEKYFNMMKEKYRIEPEAEHYSCMIDLLGRAGKLEKAERIIETMPFDPGSIEWGALLGACRKHGNVELAVKASNKFLELEPYNAAPYVMLSSMYASAGRWEEAATVKRMMRERGVKKKPGCSWIEIDKKVHVFVAEDTSHPRIKEIYEYMSKLLRKLKQAGYVADIRLALVKDEEVEAEEKERRLWYHSEKLAIAFGLISTEEGVPILVVKNLRICGDCHNAIKLISAISGREIMVRDTHRGYKIWDILGTSNKLVIFIVQAVIGDGLVSLQGDQSNCWLLPNAVWLKLCGVFKCLKSAHQVPNNGILDEVTHVAVCLCPCGNFLSTVTAAVLQFILGWSRNLEVVPTTTTRLYGAVVTNIRTISNLSSEKEMVDVIFSPPILKLHCNPAVGRDKYVEMHMGYFSLHSMVPLHLIFDIVKEATWEEEVTTRSQCPKLRLENKSVFQEGGNVRTPYENLGPNRKLEHQLSRPIIRLLYVRREQFEDADVAGGEGAYGFLAFVNHTKAEHPTTDSPSISILNSRSSLLESDFHNIWLQILEMPSFDSQIISVPICSLPQEIEELLNNFSDLFGSQHFLPHKSPRGLPSITGFL</sequence>
<dbReference type="EMBL" id="ASHM01006914">
    <property type="protein sequence ID" value="PNY14515.1"/>
    <property type="molecule type" value="Genomic_DNA"/>
</dbReference>
<dbReference type="Pfam" id="PF20430">
    <property type="entry name" value="Eplus_motif"/>
    <property type="match status" value="1"/>
</dbReference>
<dbReference type="FunFam" id="1.25.40.10:FF:000351">
    <property type="entry name" value="Pentatricopeptide repeat-containing protein"/>
    <property type="match status" value="1"/>
</dbReference>
<feature type="repeat" description="PPR" evidence="3">
    <location>
        <begin position="207"/>
        <end position="241"/>
    </location>
</feature>
<dbReference type="InterPro" id="IPR011990">
    <property type="entry name" value="TPR-like_helical_dom_sf"/>
</dbReference>